<gene>
    <name evidence="1" type="ORF">J8F10_17925</name>
</gene>
<protein>
    <recommendedName>
        <fullName evidence="3">Lipoprotein</fullName>
    </recommendedName>
</protein>
<proteinExistence type="predicted"/>
<accession>A0ABS5BU13</accession>
<dbReference type="EMBL" id="JAGKQQ010000001">
    <property type="protein sequence ID" value="MBP3957146.1"/>
    <property type="molecule type" value="Genomic_DNA"/>
</dbReference>
<keyword evidence="2" id="KW-1185">Reference proteome</keyword>
<evidence type="ECO:0008006" key="3">
    <source>
        <dbReference type="Google" id="ProtNLM"/>
    </source>
</evidence>
<evidence type="ECO:0000313" key="1">
    <source>
        <dbReference type="EMBL" id="MBP3957146.1"/>
    </source>
</evidence>
<dbReference type="PROSITE" id="PS51257">
    <property type="entry name" value="PROKAR_LIPOPROTEIN"/>
    <property type="match status" value="1"/>
</dbReference>
<name>A0ABS5BU13_9BACT</name>
<comment type="caution">
    <text evidence="1">The sequence shown here is derived from an EMBL/GenBank/DDBJ whole genome shotgun (WGS) entry which is preliminary data.</text>
</comment>
<dbReference type="Proteomes" id="UP000676565">
    <property type="component" value="Unassembled WGS sequence"/>
</dbReference>
<evidence type="ECO:0000313" key="2">
    <source>
        <dbReference type="Proteomes" id="UP000676565"/>
    </source>
</evidence>
<sequence length="157" mass="17111">MKIGHWSVALCVVAFGTTGCAKESKLPVAVLAALEKATELELYSLSGDENVQDGWHGTKVLGQTTVKGDDAKKLTAVVVKSVGEGELGARCFIPRHGVRVTHDGKTYDLVICFECRWVYVYTDKNEKPQIVTTSTSAQELLYQILTDAKVPLAKPEE</sequence>
<organism evidence="1 2">
    <name type="scientific">Gemmata palustris</name>
    <dbReference type="NCBI Taxonomy" id="2822762"/>
    <lineage>
        <taxon>Bacteria</taxon>
        <taxon>Pseudomonadati</taxon>
        <taxon>Planctomycetota</taxon>
        <taxon>Planctomycetia</taxon>
        <taxon>Gemmatales</taxon>
        <taxon>Gemmataceae</taxon>
        <taxon>Gemmata</taxon>
    </lineage>
</organism>
<reference evidence="1 2" key="1">
    <citation type="submission" date="2021-04" db="EMBL/GenBank/DDBJ databases">
        <authorList>
            <person name="Ivanova A."/>
        </authorList>
    </citation>
    <scope>NUCLEOTIDE SEQUENCE [LARGE SCALE GENOMIC DNA]</scope>
    <source>
        <strain evidence="1 2">G18</strain>
    </source>
</reference>
<dbReference type="RefSeq" id="WP_210655935.1">
    <property type="nucleotide sequence ID" value="NZ_JAGKQQ010000001.1"/>
</dbReference>